<evidence type="ECO:0000313" key="1">
    <source>
        <dbReference type="EMBL" id="GER57880.1"/>
    </source>
</evidence>
<proteinExistence type="predicted"/>
<organism evidence="1 2">
    <name type="scientific">Striga asiatica</name>
    <name type="common">Asiatic witchweed</name>
    <name type="synonym">Buchnera asiatica</name>
    <dbReference type="NCBI Taxonomy" id="4170"/>
    <lineage>
        <taxon>Eukaryota</taxon>
        <taxon>Viridiplantae</taxon>
        <taxon>Streptophyta</taxon>
        <taxon>Embryophyta</taxon>
        <taxon>Tracheophyta</taxon>
        <taxon>Spermatophyta</taxon>
        <taxon>Magnoliopsida</taxon>
        <taxon>eudicotyledons</taxon>
        <taxon>Gunneridae</taxon>
        <taxon>Pentapetalae</taxon>
        <taxon>asterids</taxon>
        <taxon>lamiids</taxon>
        <taxon>Lamiales</taxon>
        <taxon>Orobanchaceae</taxon>
        <taxon>Buchnereae</taxon>
        <taxon>Striga</taxon>
    </lineage>
</organism>
<comment type="caution">
    <text evidence="1">The sequence shown here is derived from an EMBL/GenBank/DDBJ whole genome shotgun (WGS) entry which is preliminary data.</text>
</comment>
<dbReference type="AlphaFoldDB" id="A0A5A7RLR2"/>
<dbReference type="Proteomes" id="UP000325081">
    <property type="component" value="Unassembled WGS sequence"/>
</dbReference>
<accession>A0A5A7RLR2</accession>
<dbReference type="EMBL" id="BKCP01013736">
    <property type="protein sequence ID" value="GER57880.1"/>
    <property type="molecule type" value="Genomic_DNA"/>
</dbReference>
<protein>
    <submittedName>
        <fullName evidence="1">Cysteine proteinase-like protein</fullName>
    </submittedName>
</protein>
<keyword evidence="2" id="KW-1185">Reference proteome</keyword>
<evidence type="ECO:0000313" key="2">
    <source>
        <dbReference type="Proteomes" id="UP000325081"/>
    </source>
</evidence>
<name>A0A5A7RLR2_STRAF</name>
<sequence>MAAEHQVMDPIVVHGITQFSNLFEEELEVTYLGVKGGTGTGRLENVAVEMEVRDLSKIFDPDTFLGDMHDKSTVHRGPCHVMRARIVSNKYKIKGTSGWIGGASMKLGGPASDHFGGNQRLDRWGQLGAGRANERSLGDRLLVRGS</sequence>
<gene>
    <name evidence="1" type="ORF">STAS_35716</name>
</gene>
<reference evidence="2" key="1">
    <citation type="journal article" date="2019" name="Curr. Biol.">
        <title>Genome Sequence of Striga asiatica Provides Insight into the Evolution of Plant Parasitism.</title>
        <authorList>
            <person name="Yoshida S."/>
            <person name="Kim S."/>
            <person name="Wafula E.K."/>
            <person name="Tanskanen J."/>
            <person name="Kim Y.M."/>
            <person name="Honaas L."/>
            <person name="Yang Z."/>
            <person name="Spallek T."/>
            <person name="Conn C.E."/>
            <person name="Ichihashi Y."/>
            <person name="Cheong K."/>
            <person name="Cui S."/>
            <person name="Der J.P."/>
            <person name="Gundlach H."/>
            <person name="Jiao Y."/>
            <person name="Hori C."/>
            <person name="Ishida J.K."/>
            <person name="Kasahara H."/>
            <person name="Kiba T."/>
            <person name="Kim M.S."/>
            <person name="Koo N."/>
            <person name="Laohavisit A."/>
            <person name="Lee Y.H."/>
            <person name="Lumba S."/>
            <person name="McCourt P."/>
            <person name="Mortimer J.C."/>
            <person name="Mutuku J.M."/>
            <person name="Nomura T."/>
            <person name="Sasaki-Sekimoto Y."/>
            <person name="Seto Y."/>
            <person name="Wang Y."/>
            <person name="Wakatake T."/>
            <person name="Sakakibara H."/>
            <person name="Demura T."/>
            <person name="Yamaguchi S."/>
            <person name="Yoneyama K."/>
            <person name="Manabe R.I."/>
            <person name="Nelson D.C."/>
            <person name="Schulman A.H."/>
            <person name="Timko M.P."/>
            <person name="dePamphilis C.W."/>
            <person name="Choi D."/>
            <person name="Shirasu K."/>
        </authorList>
    </citation>
    <scope>NUCLEOTIDE SEQUENCE [LARGE SCALE GENOMIC DNA]</scope>
    <source>
        <strain evidence="2">cv. UVA1</strain>
    </source>
</reference>